<sequence length="156" mass="16499">MQIRPYHPADWPALCEVHDPARMLELAASGLADAFLPLEQAGPTEGLFDGTVLVAEWQQQVVGFVGFTDDELTWLYVHPSHQRKGIARGLIRAAVAASVGPLALDVLVGNEAALALYLSEGFHHVATISGKLAGNEQFPASAHVLSNGTPAPLDAA</sequence>
<name>A0A840MS60_9PROT</name>
<dbReference type="GO" id="GO:0005840">
    <property type="term" value="C:ribosome"/>
    <property type="evidence" value="ECO:0007669"/>
    <property type="project" value="UniProtKB-KW"/>
</dbReference>
<evidence type="ECO:0000259" key="3">
    <source>
        <dbReference type="PROSITE" id="PS51186"/>
    </source>
</evidence>
<keyword evidence="1" id="KW-0808">Transferase</keyword>
<dbReference type="Pfam" id="PF13508">
    <property type="entry name" value="Acetyltransf_7"/>
    <property type="match status" value="1"/>
</dbReference>
<dbReference type="AlphaFoldDB" id="A0A840MS60"/>
<evidence type="ECO:0000256" key="2">
    <source>
        <dbReference type="ARBA" id="ARBA00023315"/>
    </source>
</evidence>
<evidence type="ECO:0000313" key="5">
    <source>
        <dbReference type="Proteomes" id="UP000575898"/>
    </source>
</evidence>
<dbReference type="InterPro" id="IPR016181">
    <property type="entry name" value="Acyl_CoA_acyltransferase"/>
</dbReference>
<dbReference type="EMBL" id="JACHHY010000006">
    <property type="protein sequence ID" value="MBB5018051.1"/>
    <property type="molecule type" value="Genomic_DNA"/>
</dbReference>
<keyword evidence="2" id="KW-0012">Acyltransferase</keyword>
<dbReference type="PROSITE" id="PS51186">
    <property type="entry name" value="GNAT"/>
    <property type="match status" value="1"/>
</dbReference>
<evidence type="ECO:0000256" key="1">
    <source>
        <dbReference type="ARBA" id="ARBA00022679"/>
    </source>
</evidence>
<dbReference type="InterPro" id="IPR000182">
    <property type="entry name" value="GNAT_dom"/>
</dbReference>
<dbReference type="PANTHER" id="PTHR43877">
    <property type="entry name" value="AMINOALKYLPHOSPHONATE N-ACETYLTRANSFERASE-RELATED-RELATED"/>
    <property type="match status" value="1"/>
</dbReference>
<keyword evidence="4" id="KW-0687">Ribonucleoprotein</keyword>
<evidence type="ECO:0000313" key="4">
    <source>
        <dbReference type="EMBL" id="MBB5018051.1"/>
    </source>
</evidence>
<comment type="caution">
    <text evidence="4">The sequence shown here is derived from an EMBL/GenBank/DDBJ whole genome shotgun (WGS) entry which is preliminary data.</text>
</comment>
<dbReference type="GO" id="GO:0016747">
    <property type="term" value="F:acyltransferase activity, transferring groups other than amino-acyl groups"/>
    <property type="evidence" value="ECO:0007669"/>
    <property type="project" value="InterPro"/>
</dbReference>
<feature type="domain" description="N-acetyltransferase" evidence="3">
    <location>
        <begin position="1"/>
        <end position="141"/>
    </location>
</feature>
<dbReference type="PANTHER" id="PTHR43877:SF1">
    <property type="entry name" value="ACETYLTRANSFERASE"/>
    <property type="match status" value="1"/>
</dbReference>
<accession>A0A840MS60</accession>
<organism evidence="4 5">
    <name type="scientific">Chitinivorax tropicus</name>
    <dbReference type="NCBI Taxonomy" id="714531"/>
    <lineage>
        <taxon>Bacteria</taxon>
        <taxon>Pseudomonadati</taxon>
        <taxon>Pseudomonadota</taxon>
        <taxon>Betaproteobacteria</taxon>
        <taxon>Chitinivorax</taxon>
    </lineage>
</organism>
<reference evidence="4 5" key="1">
    <citation type="submission" date="2020-08" db="EMBL/GenBank/DDBJ databases">
        <title>Genomic Encyclopedia of Type Strains, Phase IV (KMG-IV): sequencing the most valuable type-strain genomes for metagenomic binning, comparative biology and taxonomic classification.</title>
        <authorList>
            <person name="Goeker M."/>
        </authorList>
    </citation>
    <scope>NUCLEOTIDE SEQUENCE [LARGE SCALE GENOMIC DNA]</scope>
    <source>
        <strain evidence="4 5">DSM 27165</strain>
    </source>
</reference>
<keyword evidence="5" id="KW-1185">Reference proteome</keyword>
<dbReference type="InterPro" id="IPR050832">
    <property type="entry name" value="Bact_Acetyltransf"/>
</dbReference>
<dbReference type="Proteomes" id="UP000575898">
    <property type="component" value="Unassembled WGS sequence"/>
</dbReference>
<dbReference type="Gene3D" id="3.40.630.30">
    <property type="match status" value="1"/>
</dbReference>
<gene>
    <name evidence="4" type="ORF">HNQ59_001336</name>
</gene>
<dbReference type="CDD" id="cd04301">
    <property type="entry name" value="NAT_SF"/>
    <property type="match status" value="1"/>
</dbReference>
<dbReference type="SUPFAM" id="SSF55729">
    <property type="entry name" value="Acyl-CoA N-acyltransferases (Nat)"/>
    <property type="match status" value="1"/>
</dbReference>
<keyword evidence="4" id="KW-0689">Ribosomal protein</keyword>
<protein>
    <submittedName>
        <fullName evidence="4">Ribosomal protein S18 acetylase RimI-like enzyme</fullName>
    </submittedName>
</protein>
<proteinExistence type="predicted"/>
<dbReference type="RefSeq" id="WP_184036733.1">
    <property type="nucleotide sequence ID" value="NZ_JACHHY010000006.1"/>
</dbReference>